<dbReference type="RefSeq" id="WP_393172589.1">
    <property type="nucleotide sequence ID" value="NZ_JBICRM010000027.1"/>
</dbReference>
<comment type="caution">
    <text evidence="1">The sequence shown here is derived from an EMBL/GenBank/DDBJ whole genome shotgun (WGS) entry which is preliminary data.</text>
</comment>
<dbReference type="EMBL" id="JBICRM010000027">
    <property type="protein sequence ID" value="MFG1708357.1"/>
    <property type="molecule type" value="Genomic_DNA"/>
</dbReference>
<gene>
    <name evidence="1" type="ORF">ACFLIM_34645</name>
</gene>
<evidence type="ECO:0000313" key="2">
    <source>
        <dbReference type="Proteomes" id="UP001603978"/>
    </source>
</evidence>
<evidence type="ECO:0000313" key="1">
    <source>
        <dbReference type="EMBL" id="MFG1708357.1"/>
    </source>
</evidence>
<organism evidence="1 2">
    <name type="scientific">Nonomuraea marmarensis</name>
    <dbReference type="NCBI Taxonomy" id="3351344"/>
    <lineage>
        <taxon>Bacteria</taxon>
        <taxon>Bacillati</taxon>
        <taxon>Actinomycetota</taxon>
        <taxon>Actinomycetes</taxon>
        <taxon>Streptosporangiales</taxon>
        <taxon>Streptosporangiaceae</taxon>
        <taxon>Nonomuraea</taxon>
    </lineage>
</organism>
<protein>
    <recommendedName>
        <fullName evidence="3">GNAT acetyltransferase</fullName>
    </recommendedName>
</protein>
<sequence length="226" mass="23844">MTIREAARNNAEWCDLVCRTHQAPGTFTGRAWTNPTRTPLLYPDAVTLSPEATAADVLDHIDQGSGASVKDSFAALDLPGFDVLFEAEWIYHPTPGGTPGAAATGDPIAWEVVDDAATLRDWEQACFAGGVTDLFLPGLLAEAKLLCGRIEGDIVCGSALNASGRVVGVSNVYASGCDIDAAWSGTLALAADLFPGRPLVGYETDPEDAMKHGFTTIGPLRVWLKP</sequence>
<evidence type="ECO:0008006" key="3">
    <source>
        <dbReference type="Google" id="ProtNLM"/>
    </source>
</evidence>
<keyword evidence="2" id="KW-1185">Reference proteome</keyword>
<accession>A0ABW7ALY0</accession>
<proteinExistence type="predicted"/>
<reference evidence="1 2" key="1">
    <citation type="submission" date="2024-10" db="EMBL/GenBank/DDBJ databases">
        <authorList>
            <person name="Topkara A.R."/>
            <person name="Saygin H."/>
        </authorList>
    </citation>
    <scope>NUCLEOTIDE SEQUENCE [LARGE SCALE GENOMIC DNA]</scope>
    <source>
        <strain evidence="1 2">M3C6</strain>
    </source>
</reference>
<name>A0ABW7ALY0_9ACTN</name>
<dbReference type="Proteomes" id="UP001603978">
    <property type="component" value="Unassembled WGS sequence"/>
</dbReference>